<dbReference type="Gene3D" id="1.10.530.10">
    <property type="match status" value="1"/>
</dbReference>
<reference evidence="3 4" key="1">
    <citation type="submission" date="2019-02" db="EMBL/GenBank/DDBJ databases">
        <title>Paenibacillus sp. nov., isolated from surface-sterilized tissue of Thalictrum simplex L.</title>
        <authorList>
            <person name="Tuo L."/>
        </authorList>
    </citation>
    <scope>NUCLEOTIDE SEQUENCE [LARGE SCALE GENOMIC DNA]</scope>
    <source>
        <strain evidence="3 4">N2SHLJ1</strain>
    </source>
</reference>
<evidence type="ECO:0000313" key="4">
    <source>
        <dbReference type="Proteomes" id="UP000293142"/>
    </source>
</evidence>
<dbReference type="Pfam" id="PF08239">
    <property type="entry name" value="SH3_3"/>
    <property type="match status" value="1"/>
</dbReference>
<dbReference type="InterPro" id="IPR003646">
    <property type="entry name" value="SH3-like_bac-type"/>
</dbReference>
<protein>
    <recommendedName>
        <fullName evidence="2">SH3b domain-containing protein</fullName>
    </recommendedName>
</protein>
<feature type="compositionally biased region" description="Polar residues" evidence="1">
    <location>
        <begin position="97"/>
        <end position="112"/>
    </location>
</feature>
<organism evidence="3 4">
    <name type="scientific">Paenibacillus thalictri</name>
    <dbReference type="NCBI Taxonomy" id="2527873"/>
    <lineage>
        <taxon>Bacteria</taxon>
        <taxon>Bacillati</taxon>
        <taxon>Bacillota</taxon>
        <taxon>Bacilli</taxon>
        <taxon>Bacillales</taxon>
        <taxon>Paenibacillaceae</taxon>
        <taxon>Paenibacillus</taxon>
    </lineage>
</organism>
<dbReference type="InterPro" id="IPR002901">
    <property type="entry name" value="MGlyc_endo_b_GlcNAc-like_dom"/>
</dbReference>
<dbReference type="Proteomes" id="UP000293142">
    <property type="component" value="Unassembled WGS sequence"/>
</dbReference>
<evidence type="ECO:0000313" key="3">
    <source>
        <dbReference type="EMBL" id="TBL80131.1"/>
    </source>
</evidence>
<accession>A0A4V2J4J9</accession>
<dbReference type="Gene3D" id="2.30.30.40">
    <property type="entry name" value="SH3 Domains"/>
    <property type="match status" value="1"/>
</dbReference>
<dbReference type="OrthoDB" id="9816557at2"/>
<comment type="caution">
    <text evidence="3">The sequence shown here is derived from an EMBL/GenBank/DDBJ whole genome shotgun (WGS) entry which is preliminary data.</text>
</comment>
<sequence>MRNPLKQYIFVYLLCVTLLFTMGFDMDTWTNSHTKTAARNILDHDSKQHTSMVNKSFIDQPEPLAFVTYEEPAALSEVKDENPLMAELAKEPENTDPVESQSAHIAPTEAQSASIDPIEAKYEVTAYYLNVREQADSTSKIINVVQKGSILDVLSETGNGWLQLKNEGYIHGSYAKKLSEDANRPPVQVAQTADKQAAEQAVAAIPSPPQPALQAELQVKSTEPKKPNATVKSDSGLTEEQISKIIQNTALEGEGLEQAILEIEKTYGINSYFTIAVMKLESGHGKSQLARNKNNLFGLNAIDNDSYNSALSFTTKGESVKEFGHIISEFYIEQGFTSIEKIARKYCGANSNWPSLVMSIMNGDYKKVI</sequence>
<keyword evidence="4" id="KW-1185">Reference proteome</keyword>
<dbReference type="SMART" id="SM00287">
    <property type="entry name" value="SH3b"/>
    <property type="match status" value="1"/>
</dbReference>
<name>A0A4V2J4J9_9BACL</name>
<feature type="region of interest" description="Disordered" evidence="1">
    <location>
        <begin position="92"/>
        <end position="112"/>
    </location>
</feature>
<gene>
    <name evidence="3" type="ORF">EYB31_06820</name>
</gene>
<proteinExistence type="predicted"/>
<feature type="domain" description="SH3b" evidence="2">
    <location>
        <begin position="119"/>
        <end position="179"/>
    </location>
</feature>
<evidence type="ECO:0000259" key="2">
    <source>
        <dbReference type="SMART" id="SM00287"/>
    </source>
</evidence>
<dbReference type="GO" id="GO:0004040">
    <property type="term" value="F:amidase activity"/>
    <property type="evidence" value="ECO:0007669"/>
    <property type="project" value="InterPro"/>
</dbReference>
<dbReference type="AlphaFoldDB" id="A0A4V2J4J9"/>
<dbReference type="Pfam" id="PF01832">
    <property type="entry name" value="Glucosaminidase"/>
    <property type="match status" value="1"/>
</dbReference>
<dbReference type="EMBL" id="SIRE01000005">
    <property type="protein sequence ID" value="TBL80131.1"/>
    <property type="molecule type" value="Genomic_DNA"/>
</dbReference>
<evidence type="ECO:0000256" key="1">
    <source>
        <dbReference type="SAM" id="MobiDB-lite"/>
    </source>
</evidence>